<evidence type="ECO:0000256" key="1">
    <source>
        <dbReference type="SAM" id="Coils"/>
    </source>
</evidence>
<comment type="caution">
    <text evidence="2">The sequence shown here is derived from an EMBL/GenBank/DDBJ whole genome shotgun (WGS) entry which is preliminary data.</text>
</comment>
<evidence type="ECO:0000313" key="2">
    <source>
        <dbReference type="EMBL" id="PQJ53165.1"/>
    </source>
</evidence>
<dbReference type="EMBL" id="MSCH01000003">
    <property type="protein sequence ID" value="PQJ53165.1"/>
    <property type="molecule type" value="Genomic_DNA"/>
</dbReference>
<sequence length="113" mass="13087">MLKILLSLILAYALLQYVFKVDLNGMVAPYFEPLTELVSDNEFDLEDLSQDLFNGDMSKLLDKVSLEQLQDMLNQQDLESLLEDKNLTAEDAQAKIEEMKEMLQEQLEELQEQ</sequence>
<evidence type="ECO:0000313" key="3">
    <source>
        <dbReference type="Proteomes" id="UP000239007"/>
    </source>
</evidence>
<dbReference type="AlphaFoldDB" id="A0A2S7UTV4"/>
<keyword evidence="3" id="KW-1185">Reference proteome</keyword>
<dbReference type="RefSeq" id="WP_105051642.1">
    <property type="nucleotide sequence ID" value="NZ_BMYG01000003.1"/>
</dbReference>
<organism evidence="2 3">
    <name type="scientific">Psychrosphaera saromensis</name>
    <dbReference type="NCBI Taxonomy" id="716813"/>
    <lineage>
        <taxon>Bacteria</taxon>
        <taxon>Pseudomonadati</taxon>
        <taxon>Pseudomonadota</taxon>
        <taxon>Gammaproteobacteria</taxon>
        <taxon>Alteromonadales</taxon>
        <taxon>Pseudoalteromonadaceae</taxon>
        <taxon>Psychrosphaera</taxon>
    </lineage>
</organism>
<dbReference type="Proteomes" id="UP000239007">
    <property type="component" value="Unassembled WGS sequence"/>
</dbReference>
<feature type="coiled-coil region" evidence="1">
    <location>
        <begin position="75"/>
        <end position="113"/>
    </location>
</feature>
<proteinExistence type="predicted"/>
<protein>
    <submittedName>
        <fullName evidence="2">Uncharacterized protein</fullName>
    </submittedName>
</protein>
<reference evidence="2 3" key="1">
    <citation type="submission" date="2016-12" db="EMBL/GenBank/DDBJ databases">
        <title>Diversity of luminous bacteria.</title>
        <authorList>
            <person name="Yoshizawa S."/>
            <person name="Kogure K."/>
        </authorList>
    </citation>
    <scope>NUCLEOTIDE SEQUENCE [LARGE SCALE GENOMIC DNA]</scope>
    <source>
        <strain evidence="2 3">SA4-48</strain>
    </source>
</reference>
<keyword evidence="1" id="KW-0175">Coiled coil</keyword>
<gene>
    <name evidence="2" type="ORF">BTO11_05455</name>
</gene>
<name>A0A2S7UTV4_9GAMM</name>
<accession>A0A2S7UTV4</accession>